<dbReference type="AlphaFoldDB" id="A0AAQ3X1H8"/>
<keyword evidence="4" id="KW-1185">Reference proteome</keyword>
<dbReference type="InterPro" id="IPR045501">
    <property type="entry name" value="DUF6490"/>
</dbReference>
<keyword evidence="2" id="KW-0472">Membrane</keyword>
<reference evidence="3 4" key="1">
    <citation type="submission" date="2024-02" db="EMBL/GenBank/DDBJ databases">
        <title>High-quality chromosome-scale genome assembly of Pensacola bahiagrass (Paspalum notatum Flugge var. saurae).</title>
        <authorList>
            <person name="Vega J.M."/>
            <person name="Podio M."/>
            <person name="Orjuela J."/>
            <person name="Siena L.A."/>
            <person name="Pessino S.C."/>
            <person name="Combes M.C."/>
            <person name="Mariac C."/>
            <person name="Albertini E."/>
            <person name="Pupilli F."/>
            <person name="Ortiz J.P.A."/>
            <person name="Leblanc O."/>
        </authorList>
    </citation>
    <scope>NUCLEOTIDE SEQUENCE [LARGE SCALE GENOMIC DNA]</scope>
    <source>
        <strain evidence="3">R1</strain>
        <tissue evidence="3">Leaf</tissue>
    </source>
</reference>
<dbReference type="PANTHER" id="PTHR46610:SF6">
    <property type="entry name" value="OS06G0147100 PROTEIN"/>
    <property type="match status" value="1"/>
</dbReference>
<evidence type="ECO:0000313" key="3">
    <source>
        <dbReference type="EMBL" id="WVZ82528.1"/>
    </source>
</evidence>
<feature type="transmembrane region" description="Helical" evidence="2">
    <location>
        <begin position="105"/>
        <end position="125"/>
    </location>
</feature>
<feature type="region of interest" description="Disordered" evidence="1">
    <location>
        <begin position="1"/>
        <end position="27"/>
    </location>
</feature>
<sequence length="169" mass="18258">MTHSLHSRVETQTQEASAKGQSLALPQRTPARSALVMAGNRNPDLAPTWATRAGFGFLTFNSALAIYKARGDAVSIVFVSGSYLALLLLFRCLRDYEQARPGSPARRAAWLLTTLLTMAFAWKVAAAMPSAVAAAVVWALAVATIAGGFFVFRCLRDYEQAAPVPNTRR</sequence>
<feature type="transmembrane region" description="Helical" evidence="2">
    <location>
        <begin position="73"/>
        <end position="93"/>
    </location>
</feature>
<dbReference type="Pfam" id="PF20100">
    <property type="entry name" value="DUF6490"/>
    <property type="match status" value="1"/>
</dbReference>
<evidence type="ECO:0000256" key="1">
    <source>
        <dbReference type="SAM" id="MobiDB-lite"/>
    </source>
</evidence>
<dbReference type="EMBL" id="CP144750">
    <property type="protein sequence ID" value="WVZ82528.1"/>
    <property type="molecule type" value="Genomic_DNA"/>
</dbReference>
<protein>
    <submittedName>
        <fullName evidence="3">Uncharacterized protein</fullName>
    </submittedName>
</protein>
<evidence type="ECO:0000313" key="4">
    <source>
        <dbReference type="Proteomes" id="UP001341281"/>
    </source>
</evidence>
<accession>A0AAQ3X1H8</accession>
<organism evidence="3 4">
    <name type="scientific">Paspalum notatum var. saurae</name>
    <dbReference type="NCBI Taxonomy" id="547442"/>
    <lineage>
        <taxon>Eukaryota</taxon>
        <taxon>Viridiplantae</taxon>
        <taxon>Streptophyta</taxon>
        <taxon>Embryophyta</taxon>
        <taxon>Tracheophyta</taxon>
        <taxon>Spermatophyta</taxon>
        <taxon>Magnoliopsida</taxon>
        <taxon>Liliopsida</taxon>
        <taxon>Poales</taxon>
        <taxon>Poaceae</taxon>
        <taxon>PACMAD clade</taxon>
        <taxon>Panicoideae</taxon>
        <taxon>Andropogonodae</taxon>
        <taxon>Paspaleae</taxon>
        <taxon>Paspalinae</taxon>
        <taxon>Paspalum</taxon>
    </lineage>
</organism>
<keyword evidence="2" id="KW-0812">Transmembrane</keyword>
<keyword evidence="2" id="KW-1133">Transmembrane helix</keyword>
<name>A0AAQ3X1H8_PASNO</name>
<evidence type="ECO:0000256" key="2">
    <source>
        <dbReference type="SAM" id="Phobius"/>
    </source>
</evidence>
<proteinExistence type="predicted"/>
<gene>
    <name evidence="3" type="ORF">U9M48_029782</name>
</gene>
<feature type="compositionally biased region" description="Polar residues" evidence="1">
    <location>
        <begin position="1"/>
        <end position="20"/>
    </location>
</feature>
<dbReference type="Proteomes" id="UP001341281">
    <property type="component" value="Chromosome 06"/>
</dbReference>
<dbReference type="PANTHER" id="PTHR46610">
    <property type="entry name" value="OS05G0181300 PROTEIN"/>
    <property type="match status" value="1"/>
</dbReference>
<feature type="transmembrane region" description="Helical" evidence="2">
    <location>
        <begin position="131"/>
        <end position="152"/>
    </location>
</feature>